<feature type="compositionally biased region" description="Low complexity" evidence="1">
    <location>
        <begin position="201"/>
        <end position="223"/>
    </location>
</feature>
<reference evidence="2 3" key="1">
    <citation type="submission" date="2019-07" db="EMBL/GenBank/DDBJ databases">
        <title>Genomics analysis of Aphanomyces spp. identifies a new class of oomycete effector associated with host adaptation.</title>
        <authorList>
            <person name="Gaulin E."/>
        </authorList>
    </citation>
    <scope>NUCLEOTIDE SEQUENCE [LARGE SCALE GENOMIC DNA]</scope>
    <source>
        <strain evidence="2 3">ATCC 201684</strain>
    </source>
</reference>
<feature type="compositionally biased region" description="Polar residues" evidence="1">
    <location>
        <begin position="97"/>
        <end position="113"/>
    </location>
</feature>
<dbReference type="AlphaFoldDB" id="A0A6G0XPM3"/>
<evidence type="ECO:0000313" key="2">
    <source>
        <dbReference type="EMBL" id="KAF0742443.1"/>
    </source>
</evidence>
<feature type="compositionally biased region" description="Polar residues" evidence="1">
    <location>
        <begin position="344"/>
        <end position="364"/>
    </location>
</feature>
<evidence type="ECO:0000313" key="3">
    <source>
        <dbReference type="Proteomes" id="UP000481153"/>
    </source>
</evidence>
<dbReference type="VEuPathDB" id="FungiDB:AeMF1_009350"/>
<feature type="region of interest" description="Disordered" evidence="1">
    <location>
        <begin position="77"/>
        <end position="122"/>
    </location>
</feature>
<feature type="compositionally biased region" description="Polar residues" evidence="1">
    <location>
        <begin position="295"/>
        <end position="307"/>
    </location>
</feature>
<feature type="region of interest" description="Disordered" evidence="1">
    <location>
        <begin position="457"/>
        <end position="478"/>
    </location>
</feature>
<feature type="compositionally biased region" description="Low complexity" evidence="1">
    <location>
        <begin position="247"/>
        <end position="258"/>
    </location>
</feature>
<dbReference type="EMBL" id="VJMJ01000027">
    <property type="protein sequence ID" value="KAF0742443.1"/>
    <property type="molecule type" value="Genomic_DNA"/>
</dbReference>
<gene>
    <name evidence="2" type="ORF">Ae201684_002543</name>
</gene>
<feature type="region of interest" description="Disordered" evidence="1">
    <location>
        <begin position="37"/>
        <end position="64"/>
    </location>
</feature>
<feature type="compositionally biased region" description="Low complexity" evidence="1">
    <location>
        <begin position="386"/>
        <end position="401"/>
    </location>
</feature>
<keyword evidence="3" id="KW-1185">Reference proteome</keyword>
<feature type="region of interest" description="Disordered" evidence="1">
    <location>
        <begin position="184"/>
        <end position="407"/>
    </location>
</feature>
<feature type="compositionally biased region" description="Low complexity" evidence="1">
    <location>
        <begin position="51"/>
        <end position="60"/>
    </location>
</feature>
<name>A0A6G0XPM3_9STRA</name>
<accession>A0A6G0XPM3</accession>
<dbReference type="Proteomes" id="UP000481153">
    <property type="component" value="Unassembled WGS sequence"/>
</dbReference>
<protein>
    <submittedName>
        <fullName evidence="2">Uncharacterized protein</fullName>
    </submittedName>
</protein>
<proteinExistence type="predicted"/>
<sequence>MSFAKIALPQRRSFLNLTSPTMAFLLRIIEDIFHGQDAPKRNKTQPPPAPLSKSSKPPYSNGYDDFVGAVVDTDEPIDAYPRHSFDSAEFDPVTPSPMVQRNGSTRPPSSSYNPYAPKPKSFNQMEESFLSPMARPPPSTSRHGLPKLRERAVDVSVGTPSSKIPRRRTNKWLFEYQNHAQTSVDSFLPPQKPSRETAPMSSKSMSFTSSEASSSFSQSQYLSNDAPRYRSPQSTRNHALQIAKDFSSGSGRRVPPSSTVDPIKLTPVSIRSVAPPMSRDNSRRTAAPPVPPLSRDNSFHLQRQSVVESRHVEPRQRIARRIPSAEASARYGSNEYMSLRPHLSPQQKPEMQQTQATEHQQPRQSYVAPRRALRRSPSLPEPPAIPSSSRRMSEPPRMTPSLPNIQHLDHSVDKGKEILSQLQAIRARTEKTLQRKPSPDLNTRLSEAAQRIPRVTLLPSGTPKPKTPKTPKRVRFTD</sequence>
<comment type="caution">
    <text evidence="2">The sequence shown here is derived from an EMBL/GenBank/DDBJ whole genome shotgun (WGS) entry which is preliminary data.</text>
</comment>
<organism evidence="2 3">
    <name type="scientific">Aphanomyces euteiches</name>
    <dbReference type="NCBI Taxonomy" id="100861"/>
    <lineage>
        <taxon>Eukaryota</taxon>
        <taxon>Sar</taxon>
        <taxon>Stramenopiles</taxon>
        <taxon>Oomycota</taxon>
        <taxon>Saprolegniomycetes</taxon>
        <taxon>Saprolegniales</taxon>
        <taxon>Verrucalvaceae</taxon>
        <taxon>Aphanomyces</taxon>
    </lineage>
</organism>
<evidence type="ECO:0000256" key="1">
    <source>
        <dbReference type="SAM" id="MobiDB-lite"/>
    </source>
</evidence>
<feature type="compositionally biased region" description="Basic residues" evidence="1">
    <location>
        <begin position="466"/>
        <end position="478"/>
    </location>
</feature>